<dbReference type="EMBL" id="OX597822">
    <property type="protein sequence ID" value="CAI9728005.1"/>
    <property type="molecule type" value="Genomic_DNA"/>
</dbReference>
<reference evidence="1" key="1">
    <citation type="submission" date="2023-08" db="EMBL/GenBank/DDBJ databases">
        <authorList>
            <person name="Alioto T."/>
            <person name="Alioto T."/>
            <person name="Gomez Garrido J."/>
        </authorList>
    </citation>
    <scope>NUCLEOTIDE SEQUENCE</scope>
</reference>
<evidence type="ECO:0000313" key="2">
    <source>
        <dbReference type="Proteomes" id="UP001162480"/>
    </source>
</evidence>
<evidence type="ECO:0000313" key="1">
    <source>
        <dbReference type="EMBL" id="CAI9728005.1"/>
    </source>
</evidence>
<gene>
    <name evidence="1" type="ORF">OCTVUL_1B020604</name>
</gene>
<keyword evidence="2" id="KW-1185">Reference proteome</keyword>
<dbReference type="AlphaFoldDB" id="A0AA36B4Y3"/>
<sequence length="93" mass="11163">MYSDNGVIERDSFVRYDEMWLKHLTLLHISLSYCQSQKNPIVAKLYSRSVKIMLDCDGFVSHCDFYDLHIFSFTGKQRTYHKTAENCYRRQRI</sequence>
<proteinExistence type="predicted"/>
<accession>A0AA36B4Y3</accession>
<name>A0AA36B4Y3_OCTVU</name>
<organism evidence="1 2">
    <name type="scientific">Octopus vulgaris</name>
    <name type="common">Common octopus</name>
    <dbReference type="NCBI Taxonomy" id="6645"/>
    <lineage>
        <taxon>Eukaryota</taxon>
        <taxon>Metazoa</taxon>
        <taxon>Spiralia</taxon>
        <taxon>Lophotrochozoa</taxon>
        <taxon>Mollusca</taxon>
        <taxon>Cephalopoda</taxon>
        <taxon>Coleoidea</taxon>
        <taxon>Octopodiformes</taxon>
        <taxon>Octopoda</taxon>
        <taxon>Incirrata</taxon>
        <taxon>Octopodidae</taxon>
        <taxon>Octopus</taxon>
    </lineage>
</organism>
<protein>
    <submittedName>
        <fullName evidence="1">Uncharacterized protein</fullName>
    </submittedName>
</protein>
<dbReference type="Proteomes" id="UP001162480">
    <property type="component" value="Chromosome 9"/>
</dbReference>